<evidence type="ECO:0000256" key="5">
    <source>
        <dbReference type="ARBA" id="ARBA00022679"/>
    </source>
</evidence>
<evidence type="ECO:0000313" key="11">
    <source>
        <dbReference type="Proteomes" id="UP001208938"/>
    </source>
</evidence>
<gene>
    <name evidence="10" type="ORF">OKW52_11930</name>
</gene>
<evidence type="ECO:0000259" key="9">
    <source>
        <dbReference type="Pfam" id="PF04413"/>
    </source>
</evidence>
<comment type="similarity">
    <text evidence="8">Belongs to the glycosyltransferase group 1 family.</text>
</comment>
<evidence type="ECO:0000256" key="2">
    <source>
        <dbReference type="ARBA" id="ARBA00004713"/>
    </source>
</evidence>
<protein>
    <recommendedName>
        <fullName evidence="4 8">3-deoxy-D-manno-octulosonic acid transferase</fullName>
        <shortName evidence="8">Kdo transferase</shortName>
        <ecNumber evidence="3 8">2.4.99.12</ecNumber>
    </recommendedName>
    <alternativeName>
        <fullName evidence="6 8">Lipid IV(A) 3-deoxy-D-manno-octulosonic acid transferase</fullName>
    </alternativeName>
</protein>
<sequence length="437" mass="47783">MPLLLRLYLGFAAVSAPFWRTVLWLRQRKGREDSARVTEKRGYVTLPRPTGRLLWFHAVSVGEAQSLVTLLDRLTKAHPDLSILLTTHTVASAQALAQRGLPERVVHQYAPADYPGAVRRFMAHWHPDALIVAEADMWPVMLMHAKRAGLAMVLLNTHVTERRYNRRRKAAATNGYLMNMFDQILVQDAVSLERFKDLGAPAEKMQLMGVLKAASDPLPDKPEDRAAMRAAIGTRPVWLAASTKSAEEPQLMQAQALAVAQVADLLMLIAPRQKAEADKTEAAARALFPATAIARRSRGDQITAETLVYIADTIGEMGLWYRLTPVAYTGSSMPVEGLVLTGHNPFEAIALGVMVLHGPQIGDFAHVYGRLHAEGGALEVASAAEMAQAVTAAQDPAFRAPYLAGAARIHAENMHPLTMVVALMGDLLRDLDQLKPA</sequence>
<comment type="pathway">
    <text evidence="2 8">Bacterial outer membrane biogenesis; LPS core biosynthesis.</text>
</comment>
<evidence type="ECO:0000256" key="4">
    <source>
        <dbReference type="ARBA" id="ARBA00019077"/>
    </source>
</evidence>
<accession>A0ABT3GZG0</accession>
<dbReference type="Gene3D" id="3.40.50.11720">
    <property type="entry name" value="3-Deoxy-D-manno-octulosonic-acid transferase, N-terminal domain"/>
    <property type="match status" value="1"/>
</dbReference>
<evidence type="ECO:0000256" key="6">
    <source>
        <dbReference type="ARBA" id="ARBA00031445"/>
    </source>
</evidence>
<name>A0ABT3GZG0_9RHOB</name>
<comment type="function">
    <text evidence="1 8">Involved in lipopolysaccharide (LPS) biosynthesis. Catalyzes the transfer of 3-deoxy-D-manno-octulosonate (Kdo) residue(s) from CMP-Kdo to lipid IV(A), the tetraacyldisaccharide-1,4'-bisphosphate precursor of lipid A.</text>
</comment>
<evidence type="ECO:0000256" key="1">
    <source>
        <dbReference type="ARBA" id="ARBA00003394"/>
    </source>
</evidence>
<dbReference type="PANTHER" id="PTHR42755">
    <property type="entry name" value="3-DEOXY-MANNO-OCTULOSONATE CYTIDYLYLTRANSFERASE"/>
    <property type="match status" value="1"/>
</dbReference>
<feature type="domain" description="3-deoxy-D-manno-octulosonic-acid transferase N-terminal" evidence="9">
    <location>
        <begin position="36"/>
        <end position="213"/>
    </location>
</feature>
<dbReference type="RefSeq" id="WP_264505898.1">
    <property type="nucleotide sequence ID" value="NZ_JAPDFL010000001.1"/>
</dbReference>
<keyword evidence="8" id="KW-0448">Lipopolysaccharide biosynthesis</keyword>
<keyword evidence="8" id="KW-1003">Cell membrane</keyword>
<dbReference type="Gene3D" id="3.40.50.2000">
    <property type="entry name" value="Glycogen Phosphorylase B"/>
    <property type="match status" value="1"/>
</dbReference>
<comment type="caution">
    <text evidence="10">The sequence shown here is derived from an EMBL/GenBank/DDBJ whole genome shotgun (WGS) entry which is preliminary data.</text>
</comment>
<dbReference type="InterPro" id="IPR007507">
    <property type="entry name" value="Glycos_transf_N"/>
</dbReference>
<proteinExistence type="inferred from homology"/>
<comment type="subcellular location">
    <subcellularLocation>
        <location evidence="8">Cell membrane</location>
    </subcellularLocation>
</comment>
<keyword evidence="5 8" id="KW-0808">Transferase</keyword>
<evidence type="ECO:0000256" key="3">
    <source>
        <dbReference type="ARBA" id="ARBA00012621"/>
    </source>
</evidence>
<comment type="catalytic activity">
    <reaction evidence="7 8">
        <text>lipid IVA (E. coli) + CMP-3-deoxy-beta-D-manno-octulosonate = alpha-Kdo-(2-&gt;6)-lipid IVA (E. coli) + CMP + H(+)</text>
        <dbReference type="Rhea" id="RHEA:28066"/>
        <dbReference type="ChEBI" id="CHEBI:15378"/>
        <dbReference type="ChEBI" id="CHEBI:58603"/>
        <dbReference type="ChEBI" id="CHEBI:60364"/>
        <dbReference type="ChEBI" id="CHEBI:60377"/>
        <dbReference type="ChEBI" id="CHEBI:85987"/>
        <dbReference type="EC" id="2.4.99.12"/>
    </reaction>
</comment>
<evidence type="ECO:0000256" key="7">
    <source>
        <dbReference type="ARBA" id="ARBA00049183"/>
    </source>
</evidence>
<dbReference type="SUPFAM" id="SSF53756">
    <property type="entry name" value="UDP-Glycosyltransferase/glycogen phosphorylase"/>
    <property type="match status" value="1"/>
</dbReference>
<dbReference type="GO" id="GO:0016740">
    <property type="term" value="F:transferase activity"/>
    <property type="evidence" value="ECO:0007669"/>
    <property type="project" value="UniProtKB-KW"/>
</dbReference>
<dbReference type="EC" id="2.4.99.12" evidence="3 8"/>
<dbReference type="EMBL" id="JAPDFL010000001">
    <property type="protein sequence ID" value="MCW1932945.1"/>
    <property type="molecule type" value="Genomic_DNA"/>
</dbReference>
<dbReference type="Proteomes" id="UP001208938">
    <property type="component" value="Unassembled WGS sequence"/>
</dbReference>
<organism evidence="10 11">
    <name type="scientific">Pararhodobacter zhoushanensis</name>
    <dbReference type="NCBI Taxonomy" id="2479545"/>
    <lineage>
        <taxon>Bacteria</taxon>
        <taxon>Pseudomonadati</taxon>
        <taxon>Pseudomonadota</taxon>
        <taxon>Alphaproteobacteria</taxon>
        <taxon>Rhodobacterales</taxon>
        <taxon>Paracoccaceae</taxon>
        <taxon>Pararhodobacter</taxon>
    </lineage>
</organism>
<dbReference type="InterPro" id="IPR039901">
    <property type="entry name" value="Kdotransferase"/>
</dbReference>
<dbReference type="PANTHER" id="PTHR42755:SF1">
    <property type="entry name" value="3-DEOXY-D-MANNO-OCTULOSONIC ACID TRANSFERASE, MITOCHONDRIAL-RELATED"/>
    <property type="match status" value="1"/>
</dbReference>
<dbReference type="Pfam" id="PF04413">
    <property type="entry name" value="Glycos_transf_N"/>
    <property type="match status" value="1"/>
</dbReference>
<evidence type="ECO:0000313" key="10">
    <source>
        <dbReference type="EMBL" id="MCW1932945.1"/>
    </source>
</evidence>
<dbReference type="InterPro" id="IPR038107">
    <property type="entry name" value="Glycos_transf_N_sf"/>
</dbReference>
<reference evidence="10 11" key="1">
    <citation type="submission" date="2022-10" db="EMBL/GenBank/DDBJ databases">
        <title>Pararhodobacter sp. nov., isolated from marine algae.</title>
        <authorList>
            <person name="Choi B.J."/>
            <person name="Kim J.M."/>
            <person name="Lee J.K."/>
            <person name="Choi D.G."/>
            <person name="Jeon C.O."/>
        </authorList>
    </citation>
    <scope>NUCLEOTIDE SEQUENCE [LARGE SCALE GENOMIC DNA]</scope>
    <source>
        <strain evidence="10 11">ZQ420</strain>
    </source>
</reference>
<keyword evidence="8" id="KW-0472">Membrane</keyword>
<keyword evidence="11" id="KW-1185">Reference proteome</keyword>
<evidence type="ECO:0000256" key="8">
    <source>
        <dbReference type="RuleBase" id="RU365103"/>
    </source>
</evidence>